<dbReference type="RefSeq" id="WP_378064865.1">
    <property type="nucleotide sequence ID" value="NZ_JBHSBL010000003.1"/>
</dbReference>
<evidence type="ECO:0000256" key="1">
    <source>
        <dbReference type="SAM" id="MobiDB-lite"/>
    </source>
</evidence>
<keyword evidence="2" id="KW-0732">Signal</keyword>
<comment type="caution">
    <text evidence="3">The sequence shown here is derived from an EMBL/GenBank/DDBJ whole genome shotgun (WGS) entry which is preliminary data.</text>
</comment>
<feature type="chain" id="PRO_5046084761" description="Lipoprotein" evidence="2">
    <location>
        <begin position="26"/>
        <end position="164"/>
    </location>
</feature>
<feature type="compositionally biased region" description="Low complexity" evidence="1">
    <location>
        <begin position="23"/>
        <end position="38"/>
    </location>
</feature>
<feature type="signal peptide" evidence="2">
    <location>
        <begin position="1"/>
        <end position="25"/>
    </location>
</feature>
<evidence type="ECO:0008006" key="5">
    <source>
        <dbReference type="Google" id="ProtNLM"/>
    </source>
</evidence>
<dbReference type="PROSITE" id="PS51257">
    <property type="entry name" value="PROKAR_LIPOPROTEIN"/>
    <property type="match status" value="1"/>
</dbReference>
<name>A0ABV8ILF7_9ACTN</name>
<accession>A0ABV8ILF7</accession>
<protein>
    <recommendedName>
        <fullName evidence="5">Lipoprotein</fullName>
    </recommendedName>
</protein>
<dbReference type="EMBL" id="JBHSBL010000003">
    <property type="protein sequence ID" value="MFC4063834.1"/>
    <property type="molecule type" value="Genomic_DNA"/>
</dbReference>
<feature type="compositionally biased region" description="Low complexity" evidence="1">
    <location>
        <begin position="46"/>
        <end position="65"/>
    </location>
</feature>
<evidence type="ECO:0000313" key="4">
    <source>
        <dbReference type="Proteomes" id="UP001595867"/>
    </source>
</evidence>
<proteinExistence type="predicted"/>
<feature type="region of interest" description="Disordered" evidence="1">
    <location>
        <begin position="23"/>
        <end position="97"/>
    </location>
</feature>
<dbReference type="Proteomes" id="UP001595867">
    <property type="component" value="Unassembled WGS sequence"/>
</dbReference>
<evidence type="ECO:0000256" key="2">
    <source>
        <dbReference type="SAM" id="SignalP"/>
    </source>
</evidence>
<evidence type="ECO:0000313" key="3">
    <source>
        <dbReference type="EMBL" id="MFC4063834.1"/>
    </source>
</evidence>
<keyword evidence="4" id="KW-1185">Reference proteome</keyword>
<sequence>MRTHATFRIGLAVAAGAIIAGCANGSESPATSSSSTPTSAPPPSAAPSSVPAPSSPATESTTAPAGEPPTGKPLPTITLTDKPPKEPTDQQPSTGWVAGMVTRGGKGPCYGLIADDGQRYALYSTAGTEMTQGDRVKVQLETTPIRIYCGPGTLMAMTGYERIK</sequence>
<reference evidence="4" key="1">
    <citation type="journal article" date="2019" name="Int. J. Syst. Evol. Microbiol.">
        <title>The Global Catalogue of Microorganisms (GCM) 10K type strain sequencing project: providing services to taxonomists for standard genome sequencing and annotation.</title>
        <authorList>
            <consortium name="The Broad Institute Genomics Platform"/>
            <consortium name="The Broad Institute Genome Sequencing Center for Infectious Disease"/>
            <person name="Wu L."/>
            <person name="Ma J."/>
        </authorList>
    </citation>
    <scope>NUCLEOTIDE SEQUENCE [LARGE SCALE GENOMIC DNA]</scope>
    <source>
        <strain evidence="4">TBRC 5832</strain>
    </source>
</reference>
<gene>
    <name evidence="3" type="ORF">ACFO0C_02745</name>
</gene>
<organism evidence="3 4">
    <name type="scientific">Actinoplanes subglobosus</name>
    <dbReference type="NCBI Taxonomy" id="1547892"/>
    <lineage>
        <taxon>Bacteria</taxon>
        <taxon>Bacillati</taxon>
        <taxon>Actinomycetota</taxon>
        <taxon>Actinomycetes</taxon>
        <taxon>Micromonosporales</taxon>
        <taxon>Micromonosporaceae</taxon>
        <taxon>Actinoplanes</taxon>
    </lineage>
</organism>